<sequence length="1206" mass="134744">MRKGGMTARVAAAILAAAMVMTDAVPALAAENLTVETTEQGAVSGVSKVIGLEGKYSSYTMSSDDEKVEKDYAYVNPALRSGNDRVTVTGTKESWLDAATGLYKKGDVYYAYFDESNGALYGKVAKVYPATLQPQEDATGFYDVDGKKYTTCYEKRPTKKDEYGDEVTDWEKPVLSYYFLERNEVDVLGAVSGGPFADYEAVRNAVAAAYGQKVAATDASVQYYLVNGKTYTNIETNTEYDYTNGNYKTATAYAFKSSEISFDRKYHRISWNEVTNETEVESGGKLLKVGYQVKVDGQAVELGDLAVSQDKKTVEPIQTGTDYSSSSSKSYTAAEKAKYEVRAVYYTETVAATDQAGDYYEGGVAKQIVKVGDWSELTYNWSQKQVNVPVVTGLKWVQKNTKKARISWNTVPDAINYKVQSYKAAAPVNVTALKDEDWDSEGTTGIRTYYDYDNSQDEYIYERDENGNIKYDQNDEPIRKEVNYIYFRVCAVVMDSNENEVEGAYCAPCAVTYNKQVNAPVAAGLKIENNDDGTFRLVWNPVDVNTNVVVLYSKSEKIFQTKEYTYSYLNATGVDSLGRTQRLTSVTALKDKMELVDKQVKAYPVSASENSISSNVLDGIEPGKKYYFVVLTYDTSKHDDIRTAVATQNVMVNGKAEPVQFVNYNDVSVSSRVSATLGLGIDAPSTKSGKKSITMIFDQTNDAITGYEIYRKSGKKYKKVKTISSTEYTDEGLKESTVYDYRARAYYYNPETKAKKVYSDYVYFSAETGNSNYIDLRVTKKSKTSATLKWTKVSGATQYDIYRAYLSSTDTNLSKSNGFGNYAKQQSNKKFELVKTIKKAKTVSWTDKKLKQDASYTYVVVASYKSKKVTKQIYAMDTVLMKVEAPKNVKTSISGTNVKVSWDKDKFATKYEVSYRKYDDNYNDDYEDHWTTANNVKKNSYTIKNVAGNERVIIRVRAYGNKKWSEYVTVYQNGNEKLKVAQSVTAKEVTEKDAKGVSTTAVKISWKKVSGAKYYKVWRSTSPASFYNADKKSYETNGRVEPIAKESNNDESTSANVVLYKEYKAQKNTIVANSAIDRGNLRTGVTYYYYVQAFGENGDTISGYSKPASICYKISPSIKKLTAKKGKVTIKITKVNGASKYEIYRSTKKNKGFEKIGTTKKNSTSYVDKTVKKGKKYYYKVVAIGTNGLKADFASGASKVKSIKAK</sequence>
<organism evidence="1 2">
    <name type="scientific">Petralouisia muris</name>
    <dbReference type="NCBI Taxonomy" id="3032872"/>
    <lineage>
        <taxon>Bacteria</taxon>
        <taxon>Bacillati</taxon>
        <taxon>Bacillota</taxon>
        <taxon>Clostridia</taxon>
        <taxon>Lachnospirales</taxon>
        <taxon>Lachnospiraceae</taxon>
        <taxon>Petralouisia</taxon>
    </lineage>
</organism>
<evidence type="ECO:0000313" key="1">
    <source>
        <dbReference type="EMBL" id="TGY96340.1"/>
    </source>
</evidence>
<reference evidence="1" key="1">
    <citation type="submission" date="2019-04" db="EMBL/GenBank/DDBJ databases">
        <title>Microbes associate with the intestines of laboratory mice.</title>
        <authorList>
            <person name="Navarre W."/>
            <person name="Wong E."/>
            <person name="Huang K."/>
            <person name="Tropini C."/>
            <person name="Ng K."/>
            <person name="Yu B."/>
        </authorList>
    </citation>
    <scope>NUCLEOTIDE SEQUENCE</scope>
    <source>
        <strain evidence="1">NM01_1-7b</strain>
    </source>
</reference>
<keyword evidence="2" id="KW-1185">Reference proteome</keyword>
<accession>A0AC61RWS5</accession>
<comment type="caution">
    <text evidence="1">The sequence shown here is derived from an EMBL/GenBank/DDBJ whole genome shotgun (WGS) entry which is preliminary data.</text>
</comment>
<protein>
    <submittedName>
        <fullName evidence="1">Fibronectin type III domain-containing protein</fullName>
    </submittedName>
</protein>
<dbReference type="EMBL" id="SRYA01000017">
    <property type="protein sequence ID" value="TGY96340.1"/>
    <property type="molecule type" value="Genomic_DNA"/>
</dbReference>
<name>A0AC61RWS5_9FIRM</name>
<dbReference type="Proteomes" id="UP000304953">
    <property type="component" value="Unassembled WGS sequence"/>
</dbReference>
<evidence type="ECO:0000313" key="2">
    <source>
        <dbReference type="Proteomes" id="UP000304953"/>
    </source>
</evidence>
<gene>
    <name evidence="1" type="ORF">E5329_09925</name>
</gene>
<proteinExistence type="predicted"/>